<dbReference type="AlphaFoldDB" id="A0A9I9EFU2"/>
<evidence type="ECO:0000313" key="1">
    <source>
        <dbReference type="EnsemblPlants" id="MELO3C033154.2.1"/>
    </source>
</evidence>
<accession>A0A9I9EFU2</accession>
<dbReference type="Gramene" id="MELO3C033154.2.1">
    <property type="protein sequence ID" value="MELO3C033154.2.1"/>
    <property type="gene ID" value="MELO3C033154.2"/>
</dbReference>
<protein>
    <submittedName>
        <fullName evidence="1">Uncharacterized protein</fullName>
    </submittedName>
</protein>
<dbReference type="EnsemblPlants" id="MELO3C033154.2.1">
    <property type="protein sequence ID" value="MELO3C033154.2.1"/>
    <property type="gene ID" value="MELO3C033154.2"/>
</dbReference>
<sequence>MAAAVPASLLSIEILGDNLPPSVEAATVTLVLRQASATSRVAPLSISHLLCVATSEFEASGLCLLQPVFVHEAPTAVVASPRTQLSPSRSPIRLKLVAQSILLRSTLPHQGMFSLLLKKPPSSSSHVPSVDA</sequence>
<organism evidence="1">
    <name type="scientific">Cucumis melo</name>
    <name type="common">Muskmelon</name>
    <dbReference type="NCBI Taxonomy" id="3656"/>
    <lineage>
        <taxon>Eukaryota</taxon>
        <taxon>Viridiplantae</taxon>
        <taxon>Streptophyta</taxon>
        <taxon>Embryophyta</taxon>
        <taxon>Tracheophyta</taxon>
        <taxon>Spermatophyta</taxon>
        <taxon>Magnoliopsida</taxon>
        <taxon>eudicotyledons</taxon>
        <taxon>Gunneridae</taxon>
        <taxon>Pentapetalae</taxon>
        <taxon>rosids</taxon>
        <taxon>fabids</taxon>
        <taxon>Cucurbitales</taxon>
        <taxon>Cucurbitaceae</taxon>
        <taxon>Benincaseae</taxon>
        <taxon>Cucumis</taxon>
    </lineage>
</organism>
<name>A0A9I9EFU2_CUCME</name>
<reference evidence="1" key="1">
    <citation type="submission" date="2023-03" db="UniProtKB">
        <authorList>
            <consortium name="EnsemblPlants"/>
        </authorList>
    </citation>
    <scope>IDENTIFICATION</scope>
</reference>
<proteinExistence type="predicted"/>